<reference evidence="1 2" key="1">
    <citation type="submission" date="2024-02" db="EMBL/GenBank/DDBJ databases">
        <title>De novo assembly and annotation of 12 fungi associated with fruit tree decline syndrome in Ontario, Canada.</title>
        <authorList>
            <person name="Sulman M."/>
            <person name="Ellouze W."/>
            <person name="Ilyukhin E."/>
        </authorList>
    </citation>
    <scope>NUCLEOTIDE SEQUENCE [LARGE SCALE GENOMIC DNA]</scope>
    <source>
        <strain evidence="1 2">M11/M66-122</strain>
    </source>
</reference>
<protein>
    <submittedName>
        <fullName evidence="1">Uncharacterized protein</fullName>
    </submittedName>
</protein>
<dbReference type="AlphaFoldDB" id="A0AAN9U3Q7"/>
<accession>A0AAN9U3Q7</accession>
<sequence>MCALIIQGVATDFAEGCRDGNILAHTNTDDLNDREKIYSCDIADDRPNRWMRNGKCGRIRPLSRCHDRQLLTHGAARDGPAQDGSPIMADINAGGYVWMSLDVWVSMTCCTDRDTFDRFFTQNPP</sequence>
<dbReference type="Proteomes" id="UP001320420">
    <property type="component" value="Unassembled WGS sequence"/>
</dbReference>
<gene>
    <name evidence="1" type="ORF">SLS62_011324</name>
</gene>
<evidence type="ECO:0000313" key="1">
    <source>
        <dbReference type="EMBL" id="KAK7739079.1"/>
    </source>
</evidence>
<name>A0AAN9U3Q7_9PEZI</name>
<evidence type="ECO:0000313" key="2">
    <source>
        <dbReference type="Proteomes" id="UP001320420"/>
    </source>
</evidence>
<keyword evidence="2" id="KW-1185">Reference proteome</keyword>
<proteinExistence type="predicted"/>
<comment type="caution">
    <text evidence="1">The sequence shown here is derived from an EMBL/GenBank/DDBJ whole genome shotgun (WGS) entry which is preliminary data.</text>
</comment>
<dbReference type="EMBL" id="JAKJXP020000193">
    <property type="protein sequence ID" value="KAK7739079.1"/>
    <property type="molecule type" value="Genomic_DNA"/>
</dbReference>
<organism evidence="1 2">
    <name type="scientific">Diatrype stigma</name>
    <dbReference type="NCBI Taxonomy" id="117547"/>
    <lineage>
        <taxon>Eukaryota</taxon>
        <taxon>Fungi</taxon>
        <taxon>Dikarya</taxon>
        <taxon>Ascomycota</taxon>
        <taxon>Pezizomycotina</taxon>
        <taxon>Sordariomycetes</taxon>
        <taxon>Xylariomycetidae</taxon>
        <taxon>Xylariales</taxon>
        <taxon>Diatrypaceae</taxon>
        <taxon>Diatrype</taxon>
    </lineage>
</organism>